<evidence type="ECO:0000256" key="3">
    <source>
        <dbReference type="ARBA" id="ARBA00022989"/>
    </source>
</evidence>
<dbReference type="SUPFAM" id="SSF51306">
    <property type="entry name" value="LexA/Signal peptidase"/>
    <property type="match status" value="1"/>
</dbReference>
<dbReference type="EC" id="3.4.21.89" evidence="5"/>
<evidence type="ECO:0000256" key="6">
    <source>
        <dbReference type="SAM" id="Phobius"/>
    </source>
</evidence>
<sequence length="184" mass="19789">MARGFRRFISLLSGMALALVIALAVVSFAPRAFGYMPFAVLSGSMEPELPVGSMVFVRQVEPTDIAAGDSVTFYRSDGAVVTHQVYEVDPVARTISTQGIANKNADGTIMHDAEQTPFSRVIGVVSFCVPYLGFVNAYCTTMPGLLVVVAVLALLVAASIVLDRMVPDEPADKHARTHARERRS</sequence>
<dbReference type="GO" id="GO:0004252">
    <property type="term" value="F:serine-type endopeptidase activity"/>
    <property type="evidence" value="ECO:0007669"/>
    <property type="project" value="UniProtKB-UniRule"/>
</dbReference>
<evidence type="ECO:0000313" key="9">
    <source>
        <dbReference type="Proteomes" id="UP000225608"/>
    </source>
</evidence>
<dbReference type="GO" id="GO:0016020">
    <property type="term" value="C:membrane"/>
    <property type="evidence" value="ECO:0007669"/>
    <property type="project" value="UniProtKB-SubCell"/>
</dbReference>
<dbReference type="GO" id="GO:0006465">
    <property type="term" value="P:signal peptide processing"/>
    <property type="evidence" value="ECO:0007669"/>
    <property type="project" value="UniProtKB-UniRule"/>
</dbReference>
<dbReference type="PANTHER" id="PTHR10806:SF6">
    <property type="entry name" value="SIGNAL PEPTIDASE COMPLEX CATALYTIC SUBUNIT SEC11"/>
    <property type="match status" value="1"/>
</dbReference>
<dbReference type="InterPro" id="IPR019533">
    <property type="entry name" value="Peptidase_S26"/>
</dbReference>
<dbReference type="NCBIfam" id="TIGR02228">
    <property type="entry name" value="sigpep_I_arch"/>
    <property type="match status" value="1"/>
</dbReference>
<dbReference type="PANTHER" id="PTHR10806">
    <property type="entry name" value="SIGNAL PEPTIDASE COMPLEX CATALYTIC SUBUNIT SEC11"/>
    <property type="match status" value="1"/>
</dbReference>
<feature type="domain" description="Peptidase S26" evidence="7">
    <location>
        <begin position="16"/>
        <end position="77"/>
    </location>
</feature>
<accession>A0A2D1TYG7</accession>
<dbReference type="EMBL" id="CP024160">
    <property type="protein sequence ID" value="ATP54344.1"/>
    <property type="molecule type" value="Genomic_DNA"/>
</dbReference>
<name>A0A2D1TYG7_9ACTN</name>
<evidence type="ECO:0000313" key="8">
    <source>
        <dbReference type="EMBL" id="ATP54344.1"/>
    </source>
</evidence>
<evidence type="ECO:0000256" key="2">
    <source>
        <dbReference type="ARBA" id="ARBA00022692"/>
    </source>
</evidence>
<evidence type="ECO:0000256" key="1">
    <source>
        <dbReference type="ARBA" id="ARBA00004370"/>
    </source>
</evidence>
<proteinExistence type="predicted"/>
<evidence type="ECO:0000256" key="5">
    <source>
        <dbReference type="NCBIfam" id="TIGR02228"/>
    </source>
</evidence>
<dbReference type="Pfam" id="PF10502">
    <property type="entry name" value="Peptidase_S26"/>
    <property type="match status" value="1"/>
</dbReference>
<dbReference type="Proteomes" id="UP000225608">
    <property type="component" value="Chromosome"/>
</dbReference>
<protein>
    <recommendedName>
        <fullName evidence="5">Signal peptidase I</fullName>
        <ecNumber evidence="5">3.4.21.89</ecNumber>
    </recommendedName>
</protein>
<evidence type="ECO:0000259" key="7">
    <source>
        <dbReference type="Pfam" id="PF10502"/>
    </source>
</evidence>
<feature type="transmembrane region" description="Helical" evidence="6">
    <location>
        <begin position="118"/>
        <end position="138"/>
    </location>
</feature>
<keyword evidence="3 6" id="KW-1133">Transmembrane helix</keyword>
<dbReference type="RefSeq" id="WP_099432353.1">
    <property type="nucleotide sequence ID" value="NZ_CP024160.1"/>
</dbReference>
<dbReference type="InterPro" id="IPR036286">
    <property type="entry name" value="LexA/Signal_pep-like_sf"/>
</dbReference>
<organism evidence="8 9">
    <name type="scientific">Collinsella aerofaciens</name>
    <dbReference type="NCBI Taxonomy" id="74426"/>
    <lineage>
        <taxon>Bacteria</taxon>
        <taxon>Bacillati</taxon>
        <taxon>Actinomycetota</taxon>
        <taxon>Coriobacteriia</taxon>
        <taxon>Coriobacteriales</taxon>
        <taxon>Coriobacteriaceae</taxon>
        <taxon>Collinsella</taxon>
    </lineage>
</organism>
<dbReference type="InterPro" id="IPR001733">
    <property type="entry name" value="Peptidase_S26B"/>
</dbReference>
<evidence type="ECO:0000256" key="4">
    <source>
        <dbReference type="ARBA" id="ARBA00023136"/>
    </source>
</evidence>
<dbReference type="AlphaFoldDB" id="A0A2D1TYG7"/>
<gene>
    <name evidence="8" type="ORF">CSV91_07210</name>
</gene>
<reference evidence="8 9" key="1">
    <citation type="submission" date="2017-10" db="EMBL/GenBank/DDBJ databases">
        <title>Complete genome sequence of Collinsella aerofaciens isolated from the gut of a healthy adult Indian.</title>
        <authorList>
            <person name="Bag S."/>
            <person name="Ghosh T.S."/>
            <person name="Das B."/>
        </authorList>
    </citation>
    <scope>NUCLEOTIDE SEQUENCE [LARGE SCALE GENOMIC DNA]</scope>
    <source>
        <strain evidence="9">indica</strain>
    </source>
</reference>
<feature type="transmembrane region" description="Helical" evidence="6">
    <location>
        <begin position="145"/>
        <end position="162"/>
    </location>
</feature>
<dbReference type="GO" id="GO:0009003">
    <property type="term" value="F:signal peptidase activity"/>
    <property type="evidence" value="ECO:0007669"/>
    <property type="project" value="UniProtKB-EC"/>
</dbReference>
<dbReference type="KEGG" id="caer:CSV91_07210"/>
<keyword evidence="2 6" id="KW-0812">Transmembrane</keyword>
<dbReference type="CDD" id="cd06462">
    <property type="entry name" value="Peptidase_S24_S26"/>
    <property type="match status" value="1"/>
</dbReference>
<comment type="subcellular location">
    <subcellularLocation>
        <location evidence="1">Membrane</location>
    </subcellularLocation>
</comment>
<keyword evidence="4 6" id="KW-0472">Membrane</keyword>